<accession>F7PV26</accession>
<proteinExistence type="predicted"/>
<organism evidence="1 2">
    <name type="scientific">Haloplasma contractile SSD-17B</name>
    <dbReference type="NCBI Taxonomy" id="1033810"/>
    <lineage>
        <taxon>Bacteria</taxon>
        <taxon>Bacillati</taxon>
        <taxon>Mycoplasmatota</taxon>
        <taxon>Mollicutes</taxon>
        <taxon>Haloplasmatales</taxon>
        <taxon>Haloplasmataceae</taxon>
        <taxon>Haloplasma</taxon>
    </lineage>
</organism>
<dbReference type="Pfam" id="PF26344">
    <property type="entry name" value="YuzC"/>
    <property type="match status" value="1"/>
</dbReference>
<sequence length="109" mass="12553">MYNPYNNQAYRSFPEVDVTILGESSKLAKKMINDVDTVLDTLETDKAFSTQLMNAAQESDYNEVNRLLGTLNLESDYKVNFNPDGIRIEFTPKAPNQYYSNMGISLRWR</sequence>
<gene>
    <name evidence="1" type="primary">yuzC</name>
    <name evidence="1" type="ORF">HLPCO_002701</name>
</gene>
<reference evidence="1 2" key="2">
    <citation type="journal article" date="2013" name="PLoS ONE">
        <title>INDIGO - INtegrated Data Warehouse of MIcrobial GenOmes with Examples from the Red Sea Extremophiles.</title>
        <authorList>
            <person name="Alam I."/>
            <person name="Antunes A."/>
            <person name="Kamau A.A."/>
            <person name="Ba Alawi W."/>
            <person name="Kalkatawi M."/>
            <person name="Stingl U."/>
            <person name="Bajic V.B."/>
        </authorList>
    </citation>
    <scope>NUCLEOTIDE SEQUENCE [LARGE SCALE GENOMIC DNA]</scope>
    <source>
        <strain evidence="1 2">SSD-17B</strain>
    </source>
</reference>
<name>F7PV26_9MOLU</name>
<dbReference type="OrthoDB" id="2615349at2"/>
<dbReference type="AlphaFoldDB" id="F7PV26"/>
<reference evidence="1 2" key="1">
    <citation type="journal article" date="2011" name="J. Bacteriol.">
        <title>Genome sequence of Haloplasma contractile, an unusual contractile bacterium from a deep-sea anoxic brine lake.</title>
        <authorList>
            <person name="Antunes A."/>
            <person name="Alam I."/>
            <person name="El Dorry H."/>
            <person name="Siam R."/>
            <person name="Robertson A."/>
            <person name="Bajic V.B."/>
            <person name="Stingl U."/>
        </authorList>
    </citation>
    <scope>NUCLEOTIDE SEQUENCE [LARGE SCALE GENOMIC DNA]</scope>
    <source>
        <strain evidence="1 2">SSD-17B</strain>
    </source>
</reference>
<dbReference type="InterPro" id="IPR058870">
    <property type="entry name" value="YuzC"/>
</dbReference>
<dbReference type="InParanoid" id="F7PV26"/>
<protein>
    <submittedName>
        <fullName evidence="1">Inner spore coat protein</fullName>
    </submittedName>
</protein>
<comment type="caution">
    <text evidence="1">The sequence shown here is derived from an EMBL/GenBank/DDBJ whole genome shotgun (WGS) entry which is preliminary data.</text>
</comment>
<dbReference type="RefSeq" id="WP_008825578.1">
    <property type="nucleotide sequence ID" value="NZ_AFNU02000013.1"/>
</dbReference>
<dbReference type="EMBL" id="AFNU02000013">
    <property type="protein sequence ID" value="ERJ11261.1"/>
    <property type="molecule type" value="Genomic_DNA"/>
</dbReference>
<evidence type="ECO:0000313" key="1">
    <source>
        <dbReference type="EMBL" id="ERJ11261.1"/>
    </source>
</evidence>
<dbReference type="FunCoup" id="F7PV26">
    <property type="interactions" value="40"/>
</dbReference>
<evidence type="ECO:0000313" key="2">
    <source>
        <dbReference type="Proteomes" id="UP000005707"/>
    </source>
</evidence>
<dbReference type="Proteomes" id="UP000005707">
    <property type="component" value="Unassembled WGS sequence"/>
</dbReference>
<keyword evidence="2" id="KW-1185">Reference proteome</keyword>